<dbReference type="Pfam" id="PF00857">
    <property type="entry name" value="Isochorismatase"/>
    <property type="match status" value="1"/>
</dbReference>
<dbReference type="AlphaFoldDB" id="A0A0D6XQJ2"/>
<evidence type="ECO:0000256" key="2">
    <source>
        <dbReference type="ARBA" id="ARBA00022801"/>
    </source>
</evidence>
<dbReference type="Proteomes" id="UP000254100">
    <property type="component" value="Unassembled WGS sequence"/>
</dbReference>
<dbReference type="SUPFAM" id="SSF52499">
    <property type="entry name" value="Isochorismatase-like hydrolases"/>
    <property type="match status" value="1"/>
</dbReference>
<evidence type="ECO:0000313" key="7">
    <source>
        <dbReference type="Proteomes" id="UP000254100"/>
    </source>
</evidence>
<protein>
    <submittedName>
        <fullName evidence="4 5">Isochorismatase</fullName>
        <ecNumber evidence="5">3.-.-.-</ecNumber>
    </submittedName>
</protein>
<dbReference type="EC" id="3.-.-.-" evidence="5"/>
<comment type="similarity">
    <text evidence="1">Belongs to the isochorismatase family.</text>
</comment>
<dbReference type="InterPro" id="IPR000868">
    <property type="entry name" value="Isochorismatase-like_dom"/>
</dbReference>
<dbReference type="InterPro" id="IPR036380">
    <property type="entry name" value="Isochorismatase-like_sf"/>
</dbReference>
<name>A0A0D6XQJ2_9STAP</name>
<dbReference type="STRING" id="569857.TP70_07250"/>
<feature type="domain" description="Isochorismatase-like" evidence="3">
    <location>
        <begin position="5"/>
        <end position="179"/>
    </location>
</feature>
<reference evidence="4 6" key="1">
    <citation type="submission" date="2015-01" db="EMBL/GenBank/DDBJ databases">
        <authorList>
            <person name="Guo J."/>
        </authorList>
    </citation>
    <scope>NUCLEOTIDE SEQUENCE [LARGE SCALE GENOMIC DNA]</scope>
    <source>
        <strain evidence="4 6">DSM 22147</strain>
    </source>
</reference>
<dbReference type="Proteomes" id="UP000032366">
    <property type="component" value="Unassembled WGS sequence"/>
</dbReference>
<keyword evidence="6" id="KW-1185">Reference proteome</keyword>
<evidence type="ECO:0000259" key="3">
    <source>
        <dbReference type="Pfam" id="PF00857"/>
    </source>
</evidence>
<proteinExistence type="inferred from homology"/>
<sequence>MTQRALLIVDYSYDFIAEDGQLTCGEAGQRIEPFIVQRIQDYIAQGNQIFFLMDLHFENDPYHPETKRFPPHNIVGTDGRELYGKVKALYDNIKSADNVHFIDKRRYDAFYGTPLDTLLRERKIDTVELVGVCTDICILHTAVSAYNLGYDLIIPRDGVASFNQAGHDWALTHFKDTLGAEVE</sequence>
<dbReference type="Gene3D" id="3.40.50.850">
    <property type="entry name" value="Isochorismatase-like"/>
    <property type="match status" value="1"/>
</dbReference>
<dbReference type="PANTHER" id="PTHR43540">
    <property type="entry name" value="PEROXYUREIDOACRYLATE/UREIDOACRYLATE AMIDOHYDROLASE-RELATED"/>
    <property type="match status" value="1"/>
</dbReference>
<organism evidence="5 7">
    <name type="scientific">Staphylococcus microti</name>
    <dbReference type="NCBI Taxonomy" id="569857"/>
    <lineage>
        <taxon>Bacteria</taxon>
        <taxon>Bacillati</taxon>
        <taxon>Bacillota</taxon>
        <taxon>Bacilli</taxon>
        <taxon>Bacillales</taxon>
        <taxon>Staphylococcaceae</taxon>
        <taxon>Staphylococcus</taxon>
    </lineage>
</organism>
<dbReference type="OrthoDB" id="9796485at2"/>
<dbReference type="RefSeq" id="WP_044360644.1">
    <property type="nucleotide sequence ID" value="NZ_JXWY01000042.1"/>
</dbReference>
<accession>A0A0D6XQJ2</accession>
<evidence type="ECO:0000313" key="5">
    <source>
        <dbReference type="EMBL" id="SUM57942.1"/>
    </source>
</evidence>
<gene>
    <name evidence="5" type="primary">yecD</name>
    <name evidence="5" type="ORF">NCTC13832_01672</name>
    <name evidence="4" type="ORF">TP70_07250</name>
</gene>
<dbReference type="EMBL" id="JXWY01000042">
    <property type="protein sequence ID" value="KIX90481.1"/>
    <property type="molecule type" value="Genomic_DNA"/>
</dbReference>
<dbReference type="CDD" id="cd00431">
    <property type="entry name" value="cysteine_hydrolases"/>
    <property type="match status" value="1"/>
</dbReference>
<keyword evidence="2 5" id="KW-0378">Hydrolase</keyword>
<evidence type="ECO:0000313" key="6">
    <source>
        <dbReference type="Proteomes" id="UP000032366"/>
    </source>
</evidence>
<dbReference type="GO" id="GO:0016787">
    <property type="term" value="F:hydrolase activity"/>
    <property type="evidence" value="ECO:0007669"/>
    <property type="project" value="UniProtKB-KW"/>
</dbReference>
<dbReference type="InterPro" id="IPR050272">
    <property type="entry name" value="Isochorismatase-like_hydrls"/>
</dbReference>
<dbReference type="EMBL" id="UHDT01000001">
    <property type="protein sequence ID" value="SUM57942.1"/>
    <property type="molecule type" value="Genomic_DNA"/>
</dbReference>
<evidence type="ECO:0000256" key="1">
    <source>
        <dbReference type="ARBA" id="ARBA00006336"/>
    </source>
</evidence>
<evidence type="ECO:0000313" key="4">
    <source>
        <dbReference type="EMBL" id="KIX90481.1"/>
    </source>
</evidence>
<reference evidence="5 7" key="2">
    <citation type="submission" date="2018-06" db="EMBL/GenBank/DDBJ databases">
        <authorList>
            <consortium name="Pathogen Informatics"/>
            <person name="Doyle S."/>
        </authorList>
    </citation>
    <scope>NUCLEOTIDE SEQUENCE [LARGE SCALE GENOMIC DNA]</scope>
    <source>
        <strain evidence="5 7">NCTC13832</strain>
    </source>
</reference>
<dbReference type="PANTHER" id="PTHR43540:SF10">
    <property type="entry name" value="ISOCHORISMATASE"/>
    <property type="match status" value="1"/>
</dbReference>